<dbReference type="Gene3D" id="2.60.120.430">
    <property type="entry name" value="Galactose-binding lectin"/>
    <property type="match status" value="2"/>
</dbReference>
<evidence type="ECO:0000313" key="3">
    <source>
        <dbReference type="Proteomes" id="UP001320831"/>
    </source>
</evidence>
<gene>
    <name evidence="2" type="ORF">N5A92_10555</name>
</gene>
<protein>
    <submittedName>
        <fullName evidence="2">LecA/PA-IL family lectin</fullName>
    </submittedName>
</protein>
<dbReference type="InterPro" id="IPR008979">
    <property type="entry name" value="Galactose-bd-like_sf"/>
</dbReference>
<reference evidence="2 3" key="1">
    <citation type="submission" date="2022-09" db="EMBL/GenBank/DDBJ databases">
        <title>Chelativorans salina sp. nov., a novel slightly halophilic bacterium isolated from a saline lake sediment enrichment.</title>
        <authorList>
            <person name="Gao L."/>
            <person name="Fang B.-Z."/>
            <person name="Li W.-J."/>
        </authorList>
    </citation>
    <scope>NUCLEOTIDE SEQUENCE [LARGE SCALE GENOMIC DNA]</scope>
    <source>
        <strain evidence="2 3">EGI FJ00035</strain>
    </source>
</reference>
<proteinExistence type="predicted"/>
<keyword evidence="3" id="KW-1185">Reference proteome</keyword>
<name>A0ABT2LLL2_9HYPH</name>
<dbReference type="SUPFAM" id="SSF49785">
    <property type="entry name" value="Galactose-binding domain-like"/>
    <property type="match status" value="2"/>
</dbReference>
<organism evidence="2 3">
    <name type="scientific">Chelativorans salis</name>
    <dbReference type="NCBI Taxonomy" id="2978478"/>
    <lineage>
        <taxon>Bacteria</taxon>
        <taxon>Pseudomonadati</taxon>
        <taxon>Pseudomonadota</taxon>
        <taxon>Alphaproteobacteria</taxon>
        <taxon>Hyphomicrobiales</taxon>
        <taxon>Phyllobacteriaceae</taxon>
        <taxon>Chelativorans</taxon>
    </lineage>
</organism>
<evidence type="ECO:0000313" key="2">
    <source>
        <dbReference type="EMBL" id="MCT7375470.1"/>
    </source>
</evidence>
<feature type="region of interest" description="Disordered" evidence="1">
    <location>
        <begin position="29"/>
        <end position="59"/>
    </location>
</feature>
<dbReference type="EMBL" id="JAOCZP010000003">
    <property type="protein sequence ID" value="MCT7375470.1"/>
    <property type="molecule type" value="Genomic_DNA"/>
</dbReference>
<dbReference type="Pfam" id="PF07828">
    <property type="entry name" value="PA-IL"/>
    <property type="match status" value="2"/>
</dbReference>
<dbReference type="InterPro" id="IPR012905">
    <property type="entry name" value="PA-IL"/>
</dbReference>
<comment type="caution">
    <text evidence="2">The sequence shown here is derived from an EMBL/GenBank/DDBJ whole genome shotgun (WGS) entry which is preliminary data.</text>
</comment>
<dbReference type="Proteomes" id="UP001320831">
    <property type="component" value="Unassembled WGS sequence"/>
</dbReference>
<accession>A0ABT2LLL2</accession>
<sequence length="240" mass="24980">MWHGKLDASAEQGKATSVHLKEDDVITITVTGSAKNGPAAPEEGPDGDPQNKDPKAILPGTNVGAVLMRIGKNGELKEIGTGVSHHHFQEEGEITFLYNDVPGEYGNNSGTFDVTVERVTPAVVWKGTLEATNEPGVRTGHTVSRGDVISITVTGTANAGGPNNPDTGPDGALHWAKALLPSANVGACLMKIGNGDTCTVVGSGLSHYTVQEDGEIAFLYNDQPGQYGDNSGSYEITLTA</sequence>
<dbReference type="RefSeq" id="WP_260902502.1">
    <property type="nucleotide sequence ID" value="NZ_JAOCZP010000003.1"/>
</dbReference>
<evidence type="ECO:0000256" key="1">
    <source>
        <dbReference type="SAM" id="MobiDB-lite"/>
    </source>
</evidence>